<name>A0A814VYY9_9BILA</name>
<reference evidence="1" key="1">
    <citation type="submission" date="2021-02" db="EMBL/GenBank/DDBJ databases">
        <authorList>
            <person name="Nowell W R."/>
        </authorList>
    </citation>
    <scope>NUCLEOTIDE SEQUENCE</scope>
</reference>
<dbReference type="EMBL" id="CAJNOL010002119">
    <property type="protein sequence ID" value="CAF1464147.1"/>
    <property type="molecule type" value="Genomic_DNA"/>
</dbReference>
<gene>
    <name evidence="2" type="ORF">JXQ802_LOCUS38346</name>
    <name evidence="1" type="ORF">PYM288_LOCUS24562</name>
</gene>
<sequence length="107" mass="12297">MSSFISQAYTPSEIITKSSSSVSHTAPNRSYMCKFIHEILSLTDHGIERLIQSDNFHLLHNDFLHKRNFNYIHGTCSYNDKIFVDLFSNLKPDMSWNCTTGSGLNDY</sequence>
<evidence type="ECO:0000313" key="3">
    <source>
        <dbReference type="Proteomes" id="UP000663854"/>
    </source>
</evidence>
<organism evidence="1 3">
    <name type="scientific">Rotaria sordida</name>
    <dbReference type="NCBI Taxonomy" id="392033"/>
    <lineage>
        <taxon>Eukaryota</taxon>
        <taxon>Metazoa</taxon>
        <taxon>Spiralia</taxon>
        <taxon>Gnathifera</taxon>
        <taxon>Rotifera</taxon>
        <taxon>Eurotatoria</taxon>
        <taxon>Bdelloidea</taxon>
        <taxon>Philodinida</taxon>
        <taxon>Philodinidae</taxon>
        <taxon>Rotaria</taxon>
    </lineage>
</organism>
<dbReference type="EMBL" id="CAJNOH010001248">
    <property type="protein sequence ID" value="CAF1195179.1"/>
    <property type="molecule type" value="Genomic_DNA"/>
</dbReference>
<dbReference type="Proteomes" id="UP000663854">
    <property type="component" value="Unassembled WGS sequence"/>
</dbReference>
<dbReference type="Proteomes" id="UP000663870">
    <property type="component" value="Unassembled WGS sequence"/>
</dbReference>
<comment type="caution">
    <text evidence="1">The sequence shown here is derived from an EMBL/GenBank/DDBJ whole genome shotgun (WGS) entry which is preliminary data.</text>
</comment>
<evidence type="ECO:0000313" key="2">
    <source>
        <dbReference type="EMBL" id="CAF1464147.1"/>
    </source>
</evidence>
<accession>A0A814VYY9</accession>
<evidence type="ECO:0000313" key="1">
    <source>
        <dbReference type="EMBL" id="CAF1195179.1"/>
    </source>
</evidence>
<evidence type="ECO:0000313" key="4">
    <source>
        <dbReference type="Proteomes" id="UP000663870"/>
    </source>
</evidence>
<proteinExistence type="predicted"/>
<dbReference type="AlphaFoldDB" id="A0A814VYY9"/>
<protein>
    <submittedName>
        <fullName evidence="1">Uncharacterized protein</fullName>
    </submittedName>
</protein>
<keyword evidence="4" id="KW-1185">Reference proteome</keyword>